<dbReference type="InterPro" id="IPR029052">
    <property type="entry name" value="Metallo-depent_PP-like"/>
</dbReference>
<organism evidence="3">
    <name type="scientific">Melampsora larici-populina (strain 98AG31 / pathotype 3-4-7)</name>
    <name type="common">Poplar leaf rust fungus</name>
    <dbReference type="NCBI Taxonomy" id="747676"/>
    <lineage>
        <taxon>Eukaryota</taxon>
        <taxon>Fungi</taxon>
        <taxon>Dikarya</taxon>
        <taxon>Basidiomycota</taxon>
        <taxon>Pucciniomycotina</taxon>
        <taxon>Pucciniomycetes</taxon>
        <taxon>Pucciniales</taxon>
        <taxon>Melampsoraceae</taxon>
        <taxon>Melampsora</taxon>
    </lineage>
</organism>
<dbReference type="InterPro" id="IPR018946">
    <property type="entry name" value="PhoD-like_MPP"/>
</dbReference>
<feature type="domain" description="PhoD-like phosphatase metallophosphatase" evidence="1">
    <location>
        <begin position="165"/>
        <end position="406"/>
    </location>
</feature>
<evidence type="ECO:0000259" key="1">
    <source>
        <dbReference type="Pfam" id="PF09423"/>
    </source>
</evidence>
<reference evidence="3" key="1">
    <citation type="journal article" date="2011" name="Proc. Natl. Acad. Sci. U.S.A.">
        <title>Obligate biotrophy features unraveled by the genomic analysis of rust fungi.</title>
        <authorList>
            <person name="Duplessis S."/>
            <person name="Cuomo C.A."/>
            <person name="Lin Y.-C."/>
            <person name="Aerts A."/>
            <person name="Tisserant E."/>
            <person name="Veneault-Fourrey C."/>
            <person name="Joly D.L."/>
            <person name="Hacquard S."/>
            <person name="Amselem J."/>
            <person name="Cantarel B.L."/>
            <person name="Chiu R."/>
            <person name="Coutinho P.M."/>
            <person name="Feau N."/>
            <person name="Field M."/>
            <person name="Frey P."/>
            <person name="Gelhaye E."/>
            <person name="Goldberg J."/>
            <person name="Grabherr M.G."/>
            <person name="Kodira C.D."/>
            <person name="Kohler A."/>
            <person name="Kuees U."/>
            <person name="Lindquist E.A."/>
            <person name="Lucas S.M."/>
            <person name="Mago R."/>
            <person name="Mauceli E."/>
            <person name="Morin E."/>
            <person name="Murat C."/>
            <person name="Pangilinan J.L."/>
            <person name="Park R."/>
            <person name="Pearson M."/>
            <person name="Quesneville H."/>
            <person name="Rouhier N."/>
            <person name="Sakthikumar S."/>
            <person name="Salamov A.A."/>
            <person name="Schmutz J."/>
            <person name="Selles B."/>
            <person name="Shapiro H."/>
            <person name="Tanguay P."/>
            <person name="Tuskan G.A."/>
            <person name="Henrissat B."/>
            <person name="Van de Peer Y."/>
            <person name="Rouze P."/>
            <person name="Ellis J.G."/>
            <person name="Dodds P.N."/>
            <person name="Schein J.E."/>
            <person name="Zhong S."/>
            <person name="Hamelin R.C."/>
            <person name="Grigoriev I.V."/>
            <person name="Szabo L.J."/>
            <person name="Martin F."/>
        </authorList>
    </citation>
    <scope>NUCLEOTIDE SEQUENCE [LARGE SCALE GENOMIC DNA]</scope>
    <source>
        <strain evidence="3">98AG31 / pathotype 3-4-7</strain>
    </source>
</reference>
<dbReference type="Pfam" id="PF09423">
    <property type="entry name" value="PhoD"/>
    <property type="match status" value="1"/>
</dbReference>
<dbReference type="Gene3D" id="3.60.21.70">
    <property type="entry name" value="PhoD-like phosphatase"/>
    <property type="match status" value="1"/>
</dbReference>
<gene>
    <name evidence="2" type="ORF">MELLADRAFT_72283</name>
</gene>
<dbReference type="PANTHER" id="PTHR43606:SF2">
    <property type="entry name" value="ALKALINE PHOSPHATASE FAMILY PROTEIN (AFU_ORTHOLOGUE AFUA_5G03860)"/>
    <property type="match status" value="1"/>
</dbReference>
<dbReference type="KEGG" id="mlr:MELLADRAFT_72283"/>
<dbReference type="InterPro" id="IPR038607">
    <property type="entry name" value="PhoD-like_sf"/>
</dbReference>
<dbReference type="InParanoid" id="F4RRW9"/>
<dbReference type="AlphaFoldDB" id="F4RRW9"/>
<dbReference type="STRING" id="747676.F4RRW9"/>
<evidence type="ECO:0000313" key="3">
    <source>
        <dbReference type="Proteomes" id="UP000001072"/>
    </source>
</evidence>
<dbReference type="VEuPathDB" id="FungiDB:MELLADRAFT_72283"/>
<dbReference type="GeneID" id="18932059"/>
<evidence type="ECO:0000313" key="2">
    <source>
        <dbReference type="EMBL" id="EGG04877.1"/>
    </source>
</evidence>
<dbReference type="InterPro" id="IPR052900">
    <property type="entry name" value="Phospholipid_Metab_Enz"/>
</dbReference>
<accession>F4RRW9</accession>
<dbReference type="PANTHER" id="PTHR43606">
    <property type="entry name" value="PHOSPHATASE, PUTATIVE (AFU_ORTHOLOGUE AFUA_6G08710)-RELATED"/>
    <property type="match status" value="1"/>
</dbReference>
<dbReference type="CDD" id="cd07389">
    <property type="entry name" value="MPP_PhoD"/>
    <property type="match status" value="1"/>
</dbReference>
<sequence>MDASFRTHFFNGEEDLAFVRVGAVGENWAKIHARIPPRGQTGSELFDSDVVSVGAIVIYRPMKPVGDWIVGPKLFTSNETDWNSIVKIDDLWPGTFYEYRLTSLTSPNTHHDRFPAVGRFRTVPDPRLASNAVDGGVFSFAYTSCIKPGFPYNPLKSPLHNEGAEQLAEIAHERHLDFVLFLGDFIYADSPFYAGNRVQDYWRKYRQSYASPGWRKLMQSIRTIHIYDDHEIYNDWAGQDNDADPTFQPANQAYKHYLGDANYDGPGKGENYYWFRHGDAAFFVWDCRRYRSPNHQFDDAEKTMLGPTQKQVYLDWLGAVNATVTFKFVISSTPFMTLWSGPDGAVDTWAGFTTERSELMDVMQNIPNLIVLSGDRHEFAAATIRETVMEFSTSPLNQFWLPIKTLSQENGLGQTGEDKLLKYIPEGNQKFSTITIDTRDSKHPKMKFNLFIDGTVAWNLTYEAKPVTEPPKQLGELFPSWEHFMNLMQPMKWLSF</sequence>
<dbReference type="Proteomes" id="UP000001072">
    <property type="component" value="Unassembled WGS sequence"/>
</dbReference>
<dbReference type="EMBL" id="GL883116">
    <property type="protein sequence ID" value="EGG04877.1"/>
    <property type="molecule type" value="Genomic_DNA"/>
</dbReference>
<keyword evidence="3" id="KW-1185">Reference proteome</keyword>
<dbReference type="HOGENOM" id="CLU_013967_1_0_1"/>
<dbReference type="eggNOG" id="ENOG502QPM1">
    <property type="taxonomic scope" value="Eukaryota"/>
</dbReference>
<protein>
    <recommendedName>
        <fullName evidence="1">PhoD-like phosphatase metallophosphatase domain-containing protein</fullName>
    </recommendedName>
</protein>
<proteinExistence type="predicted"/>
<dbReference type="RefSeq" id="XP_007411968.1">
    <property type="nucleotide sequence ID" value="XM_007411906.1"/>
</dbReference>
<name>F4RRW9_MELLP</name>
<dbReference type="OrthoDB" id="2100241at2759"/>
<dbReference type="SUPFAM" id="SSF56300">
    <property type="entry name" value="Metallo-dependent phosphatases"/>
    <property type="match status" value="1"/>
</dbReference>